<feature type="domain" description="Acyl-CoA oxidase/dehydrogenase middle" evidence="9">
    <location>
        <begin position="134"/>
        <end position="234"/>
    </location>
</feature>
<keyword evidence="6 7" id="KW-0560">Oxidoreductase</keyword>
<dbReference type="Gene3D" id="2.40.110.10">
    <property type="entry name" value="Butyryl-CoA Dehydrogenase, subunit A, domain 2"/>
    <property type="match status" value="1"/>
</dbReference>
<dbReference type="InterPro" id="IPR006091">
    <property type="entry name" value="Acyl-CoA_Oxase/DH_mid-dom"/>
</dbReference>
<dbReference type="GO" id="GO:0003995">
    <property type="term" value="F:acyl-CoA dehydrogenase activity"/>
    <property type="evidence" value="ECO:0007669"/>
    <property type="project" value="TreeGrafter"/>
</dbReference>
<organism evidence="11 12">
    <name type="scientific">Kurthia sibirica</name>
    <dbReference type="NCBI Taxonomy" id="202750"/>
    <lineage>
        <taxon>Bacteria</taxon>
        <taxon>Bacillati</taxon>
        <taxon>Bacillota</taxon>
        <taxon>Bacilli</taxon>
        <taxon>Bacillales</taxon>
        <taxon>Caryophanaceae</taxon>
        <taxon>Kurthia</taxon>
    </lineage>
</organism>
<name>A0A2U3AR51_9BACL</name>
<dbReference type="Gene3D" id="1.20.140.10">
    <property type="entry name" value="Butyryl-CoA Dehydrogenase, subunit A, domain 3"/>
    <property type="match status" value="1"/>
</dbReference>
<sequence length="412" mass="46281">MNFSYSKKVEELRGRLLQFMDDFVYPNESVYEEQLAAQEDRWGAIPPIKLQLMQKAKEAGLWNLFLPESERGAGLTNLEYAPLCEIMGRSLIGPEVFNCNAPDTGNMEVLERYGSEQHKKDWLEPLLAGEIRSAFSMTEPDVASSDATNIETSIVRDGDDYVINGHKWWSSGAGDPRTKISIVMGKTDPTASRHEQQSMILVPMDTPGLTVKRMISTYGYDDAPHGHAEITYDNVRVPASNILWEEGKGFAIAQGRLGPGRIHHCMRLIGAAERALELMVKRVQQRIAFGKKLAQQGVIREWIAESRMEIEQARLLTLKAAYMMDTVGNKEAKQEIAMIKAVAPLMAQKVIDRAVQAFGAKGVSEDTILPYLWVQARTLRLADGPDEVHKDQIARLEIRKYDELFKVHKGGH</sequence>
<dbReference type="Pfam" id="PF02771">
    <property type="entry name" value="Acyl-CoA_dh_N"/>
    <property type="match status" value="1"/>
</dbReference>
<dbReference type="FunFam" id="1.20.140.10:FF:000018">
    <property type="entry name" value="Acyl-CoA dehydrogenase family member 10"/>
    <property type="match status" value="1"/>
</dbReference>
<dbReference type="EMBL" id="QFVR01000001">
    <property type="protein sequence ID" value="PWI27021.1"/>
    <property type="molecule type" value="Genomic_DNA"/>
</dbReference>
<feature type="domain" description="Acyl-CoA dehydrogenase/oxidase N-terminal" evidence="10">
    <location>
        <begin position="33"/>
        <end position="130"/>
    </location>
</feature>
<dbReference type="OrthoDB" id="9802447at2"/>
<dbReference type="RefSeq" id="WP_109304644.1">
    <property type="nucleotide sequence ID" value="NZ_BJUF01000059.1"/>
</dbReference>
<protein>
    <submittedName>
        <fullName evidence="11">Acyl-CoA dehydrogenase</fullName>
    </submittedName>
</protein>
<evidence type="ECO:0000313" key="11">
    <source>
        <dbReference type="EMBL" id="PWI27021.1"/>
    </source>
</evidence>
<feature type="domain" description="Acyl-CoA dehydrogenase/oxidase C-terminal" evidence="8">
    <location>
        <begin position="247"/>
        <end position="395"/>
    </location>
</feature>
<evidence type="ECO:0000313" key="12">
    <source>
        <dbReference type="Proteomes" id="UP000245938"/>
    </source>
</evidence>
<dbReference type="InterPro" id="IPR013786">
    <property type="entry name" value="AcylCoA_DH/ox_N"/>
</dbReference>
<keyword evidence="4 7" id="KW-0285">Flavoprotein</keyword>
<dbReference type="GO" id="GO:0050660">
    <property type="term" value="F:flavin adenine dinucleotide binding"/>
    <property type="evidence" value="ECO:0007669"/>
    <property type="project" value="InterPro"/>
</dbReference>
<evidence type="ECO:0000256" key="7">
    <source>
        <dbReference type="RuleBase" id="RU362125"/>
    </source>
</evidence>
<evidence type="ECO:0000259" key="8">
    <source>
        <dbReference type="Pfam" id="PF00441"/>
    </source>
</evidence>
<proteinExistence type="inferred from homology"/>
<dbReference type="FunFam" id="2.40.110.10:FF:000002">
    <property type="entry name" value="Acyl-CoA dehydrogenase fadE12"/>
    <property type="match status" value="1"/>
</dbReference>
<comment type="cofactor">
    <cofactor evidence="1 7">
        <name>FAD</name>
        <dbReference type="ChEBI" id="CHEBI:57692"/>
    </cofactor>
</comment>
<dbReference type="InterPro" id="IPR046373">
    <property type="entry name" value="Acyl-CoA_Oxase/DH_mid-dom_sf"/>
</dbReference>
<dbReference type="InterPro" id="IPR009100">
    <property type="entry name" value="AcylCoA_DH/oxidase_NM_dom_sf"/>
</dbReference>
<comment type="similarity">
    <text evidence="2 7">Belongs to the acyl-CoA dehydrogenase family.</text>
</comment>
<dbReference type="InterPro" id="IPR036250">
    <property type="entry name" value="AcylCo_DH-like_C"/>
</dbReference>
<keyword evidence="12" id="KW-1185">Reference proteome</keyword>
<dbReference type="PANTHER" id="PTHR48083:SF13">
    <property type="entry name" value="ACYL-COA DEHYDROGENASE FAMILY MEMBER 11"/>
    <property type="match status" value="1"/>
</dbReference>
<dbReference type="AlphaFoldDB" id="A0A2U3AR51"/>
<dbReference type="InterPro" id="IPR050741">
    <property type="entry name" value="Acyl-CoA_dehydrogenase"/>
</dbReference>
<dbReference type="Pfam" id="PF02770">
    <property type="entry name" value="Acyl-CoA_dh_M"/>
    <property type="match status" value="1"/>
</dbReference>
<reference evidence="11 12" key="1">
    <citation type="submission" date="2018-05" db="EMBL/GenBank/DDBJ databases">
        <title>Kurthia sibirica genome sequence.</title>
        <authorList>
            <person name="Maclea K.S."/>
            <person name="Goen A.E."/>
        </authorList>
    </citation>
    <scope>NUCLEOTIDE SEQUENCE [LARGE SCALE GENOMIC DNA]</scope>
    <source>
        <strain evidence="11 12">ATCC 49154</strain>
    </source>
</reference>
<evidence type="ECO:0000259" key="10">
    <source>
        <dbReference type="Pfam" id="PF02771"/>
    </source>
</evidence>
<evidence type="ECO:0000256" key="3">
    <source>
        <dbReference type="ARBA" id="ARBA00011738"/>
    </source>
</evidence>
<dbReference type="Gene3D" id="1.10.540.10">
    <property type="entry name" value="Acyl-CoA dehydrogenase/oxidase, N-terminal domain"/>
    <property type="match status" value="1"/>
</dbReference>
<evidence type="ECO:0000256" key="5">
    <source>
        <dbReference type="ARBA" id="ARBA00022827"/>
    </source>
</evidence>
<dbReference type="InterPro" id="IPR009075">
    <property type="entry name" value="AcylCo_DH/oxidase_C"/>
</dbReference>
<accession>A0A2U3AR51</accession>
<dbReference type="GO" id="GO:0033539">
    <property type="term" value="P:fatty acid beta-oxidation using acyl-CoA dehydrogenase"/>
    <property type="evidence" value="ECO:0007669"/>
    <property type="project" value="TreeGrafter"/>
</dbReference>
<dbReference type="GO" id="GO:0005737">
    <property type="term" value="C:cytoplasm"/>
    <property type="evidence" value="ECO:0007669"/>
    <property type="project" value="TreeGrafter"/>
</dbReference>
<dbReference type="Proteomes" id="UP000245938">
    <property type="component" value="Unassembled WGS sequence"/>
</dbReference>
<dbReference type="PANTHER" id="PTHR48083">
    <property type="entry name" value="MEDIUM-CHAIN SPECIFIC ACYL-COA DEHYDROGENASE, MITOCHONDRIAL-RELATED"/>
    <property type="match status" value="1"/>
</dbReference>
<comment type="subunit">
    <text evidence="3">Homodimer.</text>
</comment>
<dbReference type="Pfam" id="PF00441">
    <property type="entry name" value="Acyl-CoA_dh_1"/>
    <property type="match status" value="1"/>
</dbReference>
<dbReference type="SUPFAM" id="SSF56645">
    <property type="entry name" value="Acyl-CoA dehydrogenase NM domain-like"/>
    <property type="match status" value="1"/>
</dbReference>
<evidence type="ECO:0000259" key="9">
    <source>
        <dbReference type="Pfam" id="PF02770"/>
    </source>
</evidence>
<evidence type="ECO:0000256" key="1">
    <source>
        <dbReference type="ARBA" id="ARBA00001974"/>
    </source>
</evidence>
<gene>
    <name evidence="11" type="ORF">DEX24_01630</name>
</gene>
<comment type="caution">
    <text evidence="11">The sequence shown here is derived from an EMBL/GenBank/DDBJ whole genome shotgun (WGS) entry which is preliminary data.</text>
</comment>
<evidence type="ECO:0000256" key="6">
    <source>
        <dbReference type="ARBA" id="ARBA00023002"/>
    </source>
</evidence>
<keyword evidence="5 7" id="KW-0274">FAD</keyword>
<evidence type="ECO:0000256" key="4">
    <source>
        <dbReference type="ARBA" id="ARBA00022630"/>
    </source>
</evidence>
<evidence type="ECO:0000256" key="2">
    <source>
        <dbReference type="ARBA" id="ARBA00009347"/>
    </source>
</evidence>
<dbReference type="SUPFAM" id="SSF47203">
    <property type="entry name" value="Acyl-CoA dehydrogenase C-terminal domain-like"/>
    <property type="match status" value="1"/>
</dbReference>
<dbReference type="InterPro" id="IPR037069">
    <property type="entry name" value="AcylCoA_DH/ox_N_sf"/>
</dbReference>